<dbReference type="Gene3D" id="1.10.287.130">
    <property type="match status" value="1"/>
</dbReference>
<dbReference type="InterPro" id="IPR013655">
    <property type="entry name" value="PAS_fold_3"/>
</dbReference>
<accession>A0A1A9N875</accession>
<dbReference type="InterPro" id="IPR013767">
    <property type="entry name" value="PAS_fold"/>
</dbReference>
<dbReference type="Proteomes" id="UP000078116">
    <property type="component" value="Unassembled WGS sequence"/>
</dbReference>
<evidence type="ECO:0000313" key="14">
    <source>
        <dbReference type="Proteomes" id="UP000077961"/>
    </source>
</evidence>
<dbReference type="InterPro" id="IPR035965">
    <property type="entry name" value="PAS-like_dom_sf"/>
</dbReference>
<keyword evidence="7" id="KW-0067">ATP-binding</keyword>
<dbReference type="InterPro" id="IPR036890">
    <property type="entry name" value="HATPase_C_sf"/>
</dbReference>
<keyword evidence="6" id="KW-0418">Kinase</keyword>
<dbReference type="InterPro" id="IPR003661">
    <property type="entry name" value="HisK_dim/P_dom"/>
</dbReference>
<name>A0A1A9N875_9BURK</name>
<dbReference type="PROSITE" id="PS50113">
    <property type="entry name" value="PAC"/>
    <property type="match status" value="2"/>
</dbReference>
<dbReference type="SUPFAM" id="SSF55874">
    <property type="entry name" value="ATPase domain of HSP90 chaperone/DNA topoisomerase II/histidine kinase"/>
    <property type="match status" value="1"/>
</dbReference>
<evidence type="ECO:0000256" key="2">
    <source>
        <dbReference type="ARBA" id="ARBA00012438"/>
    </source>
</evidence>
<proteinExistence type="predicted"/>
<dbReference type="PROSITE" id="PS50112">
    <property type="entry name" value="PAS"/>
    <property type="match status" value="1"/>
</dbReference>
<evidence type="ECO:0000259" key="10">
    <source>
        <dbReference type="PROSITE" id="PS50112"/>
    </source>
</evidence>
<dbReference type="Gene3D" id="3.30.450.20">
    <property type="entry name" value="PAS domain"/>
    <property type="match status" value="2"/>
</dbReference>
<keyword evidence="8" id="KW-0902">Two-component regulatory system</keyword>
<dbReference type="SUPFAM" id="SSF47384">
    <property type="entry name" value="Homodimeric domain of signal transducing histidine kinase"/>
    <property type="match status" value="1"/>
</dbReference>
<dbReference type="CDD" id="cd00082">
    <property type="entry name" value="HisKA"/>
    <property type="match status" value="1"/>
</dbReference>
<dbReference type="GO" id="GO:0006355">
    <property type="term" value="P:regulation of DNA-templated transcription"/>
    <property type="evidence" value="ECO:0007669"/>
    <property type="project" value="InterPro"/>
</dbReference>
<feature type="domain" description="PAC" evidence="11">
    <location>
        <begin position="90"/>
        <end position="144"/>
    </location>
</feature>
<dbReference type="PANTHER" id="PTHR43065:SF10">
    <property type="entry name" value="PEROXIDE STRESS-ACTIVATED HISTIDINE KINASE MAK3"/>
    <property type="match status" value="1"/>
</dbReference>
<dbReference type="GO" id="GO:0005524">
    <property type="term" value="F:ATP binding"/>
    <property type="evidence" value="ECO:0007669"/>
    <property type="project" value="UniProtKB-KW"/>
</dbReference>
<evidence type="ECO:0000256" key="7">
    <source>
        <dbReference type="ARBA" id="ARBA00022840"/>
    </source>
</evidence>
<dbReference type="PROSITE" id="PS50109">
    <property type="entry name" value="HIS_KIN"/>
    <property type="match status" value="1"/>
</dbReference>
<sequence length="512" mass="57174">MTTSLTVTALIRHVRRLGEAHREQAELLDLTHDTVFVRDMSDVISYWNHGAEELYGWTKEEAIGKTSPHLLKTRFPVPFGEITEALLNTGRWDGELIRTRRDGRQVVVASRLSLKRSENGRPLAKLETNIDVTERRRTEESLRRSQAQYLAEAQKLSLTGSFGWNVSSGEVFWSEQSFRIFEYDPSIPPTIEALLQRTHPDDVAFVQKTLEHAIEARRDFDFQHRLLMPDGAIKHLHIVAHAEKESVFKLQYFGAVKDVSAARQAEEQLHETRSELARMSRVTALGELSASIAHEVTQPLAAIVANGEACLRWLFHPTPQPDEVQTCVQYMIADARRASEIVLRIRMLLKKDTPQKTQLCLNEVINDVASLIQHEILTHRVSLRLELAPGLPPLHAGRVELQQVILNLAINGIQAMGGIDDGPRELVIKTFQDEAGNVVASVQDSGTGIKPESIGRLFDPFFTTKPDGMGMGLSICHSIVEAHGGRVWASNRTGRGAIFQLSLPPFAKAGGL</sequence>
<keyword evidence="3" id="KW-0597">Phosphoprotein</keyword>
<dbReference type="SMART" id="SM00091">
    <property type="entry name" value="PAS"/>
    <property type="match status" value="2"/>
</dbReference>
<comment type="catalytic activity">
    <reaction evidence="1">
        <text>ATP + protein L-histidine = ADP + protein N-phospho-L-histidine.</text>
        <dbReference type="EC" id="2.7.13.3"/>
    </reaction>
</comment>
<evidence type="ECO:0000259" key="9">
    <source>
        <dbReference type="PROSITE" id="PS50109"/>
    </source>
</evidence>
<dbReference type="Pfam" id="PF00512">
    <property type="entry name" value="HisKA"/>
    <property type="match status" value="1"/>
</dbReference>
<evidence type="ECO:0000259" key="11">
    <source>
        <dbReference type="PROSITE" id="PS50113"/>
    </source>
</evidence>
<dbReference type="EMBL" id="LXKA01000221">
    <property type="protein sequence ID" value="OAJ61273.1"/>
    <property type="molecule type" value="Genomic_DNA"/>
</dbReference>
<dbReference type="Pfam" id="PF08447">
    <property type="entry name" value="PAS_3"/>
    <property type="match status" value="1"/>
</dbReference>
<feature type="domain" description="Histidine kinase" evidence="9">
    <location>
        <begin position="291"/>
        <end position="507"/>
    </location>
</feature>
<evidence type="ECO:0000313" key="15">
    <source>
        <dbReference type="Proteomes" id="UP000078116"/>
    </source>
</evidence>
<evidence type="ECO:0000256" key="8">
    <source>
        <dbReference type="ARBA" id="ARBA00023012"/>
    </source>
</evidence>
<keyword evidence="5" id="KW-0547">Nucleotide-binding</keyword>
<dbReference type="Gene3D" id="3.30.565.10">
    <property type="entry name" value="Histidine kinase-like ATPase, C-terminal domain"/>
    <property type="match status" value="1"/>
</dbReference>
<organism evidence="13 15">
    <name type="scientific">Paraburkholderia ginsengiterrae</name>
    <dbReference type="NCBI Taxonomy" id="1462993"/>
    <lineage>
        <taxon>Bacteria</taxon>
        <taxon>Pseudomonadati</taxon>
        <taxon>Pseudomonadota</taxon>
        <taxon>Betaproteobacteria</taxon>
        <taxon>Burkholderiales</taxon>
        <taxon>Burkholderiaceae</taxon>
        <taxon>Paraburkholderia</taxon>
    </lineage>
</organism>
<keyword evidence="14" id="KW-1185">Reference proteome</keyword>
<dbReference type="STRING" id="1462993.A6V36_08415"/>
<dbReference type="Proteomes" id="UP000077961">
    <property type="component" value="Unassembled WGS sequence"/>
</dbReference>
<dbReference type="InterPro" id="IPR000014">
    <property type="entry name" value="PAS"/>
</dbReference>
<protein>
    <recommendedName>
        <fullName evidence="2">histidine kinase</fullName>
        <ecNumber evidence="2">2.7.13.3</ecNumber>
    </recommendedName>
</protein>
<dbReference type="InterPro" id="IPR005467">
    <property type="entry name" value="His_kinase_dom"/>
</dbReference>
<dbReference type="InterPro" id="IPR036097">
    <property type="entry name" value="HisK_dim/P_sf"/>
</dbReference>
<keyword evidence="4" id="KW-0808">Transferase</keyword>
<dbReference type="CDD" id="cd00130">
    <property type="entry name" value="PAS"/>
    <property type="match status" value="2"/>
</dbReference>
<evidence type="ECO:0000256" key="1">
    <source>
        <dbReference type="ARBA" id="ARBA00000085"/>
    </source>
</evidence>
<evidence type="ECO:0000313" key="13">
    <source>
        <dbReference type="EMBL" id="OAJ61273.1"/>
    </source>
</evidence>
<dbReference type="NCBIfam" id="TIGR00229">
    <property type="entry name" value="sensory_box"/>
    <property type="match status" value="1"/>
</dbReference>
<dbReference type="InterPro" id="IPR004358">
    <property type="entry name" value="Sig_transdc_His_kin-like_C"/>
</dbReference>
<dbReference type="SUPFAM" id="SSF55785">
    <property type="entry name" value="PYP-like sensor domain (PAS domain)"/>
    <property type="match status" value="2"/>
</dbReference>
<dbReference type="PANTHER" id="PTHR43065">
    <property type="entry name" value="SENSOR HISTIDINE KINASE"/>
    <property type="match status" value="1"/>
</dbReference>
<evidence type="ECO:0000256" key="6">
    <source>
        <dbReference type="ARBA" id="ARBA00022777"/>
    </source>
</evidence>
<gene>
    <name evidence="12" type="ORF">A6V36_08415</name>
    <name evidence="13" type="ORF">A6V37_02750</name>
</gene>
<feature type="domain" description="PAS" evidence="10">
    <location>
        <begin position="20"/>
        <end position="66"/>
    </location>
</feature>
<dbReference type="AlphaFoldDB" id="A0A1A9N875"/>
<evidence type="ECO:0000256" key="5">
    <source>
        <dbReference type="ARBA" id="ARBA00022741"/>
    </source>
</evidence>
<dbReference type="Pfam" id="PF02518">
    <property type="entry name" value="HATPase_c"/>
    <property type="match status" value="1"/>
</dbReference>
<dbReference type="EMBL" id="LXJZ01000198">
    <property type="protein sequence ID" value="OAJ55090.1"/>
    <property type="molecule type" value="Genomic_DNA"/>
</dbReference>
<dbReference type="PRINTS" id="PR00344">
    <property type="entry name" value="BCTRLSENSOR"/>
</dbReference>
<dbReference type="SMART" id="SM00387">
    <property type="entry name" value="HATPase_c"/>
    <property type="match status" value="1"/>
</dbReference>
<dbReference type="SMART" id="SM00388">
    <property type="entry name" value="HisKA"/>
    <property type="match status" value="1"/>
</dbReference>
<feature type="domain" description="PAC" evidence="11">
    <location>
        <begin position="220"/>
        <end position="271"/>
    </location>
</feature>
<dbReference type="EC" id="2.7.13.3" evidence="2"/>
<dbReference type="InterPro" id="IPR000700">
    <property type="entry name" value="PAS-assoc_C"/>
</dbReference>
<evidence type="ECO:0000256" key="4">
    <source>
        <dbReference type="ARBA" id="ARBA00022679"/>
    </source>
</evidence>
<evidence type="ECO:0000256" key="3">
    <source>
        <dbReference type="ARBA" id="ARBA00022553"/>
    </source>
</evidence>
<reference evidence="14 15" key="1">
    <citation type="submission" date="2016-04" db="EMBL/GenBank/DDBJ databases">
        <title>Reclassification of Paraburkholderia panaciterrae (Farh et al. 2015) Dobritsa &amp; Samadpour 2016 as a later homotypic synonym of Paraburkholderia ginsengiterrae (Farh et al. 2015) Dobritsa &amp; Samadpour 2016.</title>
        <authorList>
            <person name="Dobritsa A.P."/>
            <person name="Kutumbaka K."/>
            <person name="Samadpour M."/>
        </authorList>
    </citation>
    <scope>NUCLEOTIDE SEQUENCE [LARGE SCALE GENOMIC DNA]</scope>
    <source>
        <strain evidence="13 15">DCY85</strain>
        <strain evidence="12 14">DCY85-1</strain>
    </source>
</reference>
<dbReference type="InterPro" id="IPR003594">
    <property type="entry name" value="HATPase_dom"/>
</dbReference>
<comment type="caution">
    <text evidence="13">The sequence shown here is derived from an EMBL/GenBank/DDBJ whole genome shotgun (WGS) entry which is preliminary data.</text>
</comment>
<dbReference type="GO" id="GO:0000155">
    <property type="term" value="F:phosphorelay sensor kinase activity"/>
    <property type="evidence" value="ECO:0007669"/>
    <property type="project" value="InterPro"/>
</dbReference>
<dbReference type="Pfam" id="PF00989">
    <property type="entry name" value="PAS"/>
    <property type="match status" value="1"/>
</dbReference>
<evidence type="ECO:0000313" key="12">
    <source>
        <dbReference type="EMBL" id="OAJ55090.1"/>
    </source>
</evidence>